<evidence type="ECO:0000313" key="1">
    <source>
        <dbReference type="EMBL" id="EUB57211.1"/>
    </source>
</evidence>
<protein>
    <submittedName>
        <fullName evidence="1">Uncharacterized protein</fullName>
    </submittedName>
</protein>
<dbReference type="KEGG" id="egl:EGR_07960"/>
<dbReference type="Proteomes" id="UP000019149">
    <property type="component" value="Unassembled WGS sequence"/>
</dbReference>
<organism evidence="1 2">
    <name type="scientific">Echinococcus granulosus</name>
    <name type="common">Hydatid tapeworm</name>
    <dbReference type="NCBI Taxonomy" id="6210"/>
    <lineage>
        <taxon>Eukaryota</taxon>
        <taxon>Metazoa</taxon>
        <taxon>Spiralia</taxon>
        <taxon>Lophotrochozoa</taxon>
        <taxon>Platyhelminthes</taxon>
        <taxon>Cestoda</taxon>
        <taxon>Eucestoda</taxon>
        <taxon>Cyclophyllidea</taxon>
        <taxon>Taeniidae</taxon>
        <taxon>Echinococcus</taxon>
        <taxon>Echinococcus granulosus group</taxon>
    </lineage>
</organism>
<gene>
    <name evidence="1" type="ORF">EGR_07960</name>
</gene>
<dbReference type="AlphaFoldDB" id="W6U9L6"/>
<evidence type="ECO:0000313" key="2">
    <source>
        <dbReference type="Proteomes" id="UP000019149"/>
    </source>
</evidence>
<dbReference type="RefSeq" id="XP_024348407.1">
    <property type="nucleotide sequence ID" value="XM_024497209.1"/>
</dbReference>
<name>W6U9L6_ECHGR</name>
<dbReference type="GeneID" id="36343675"/>
<reference evidence="1 2" key="1">
    <citation type="journal article" date="2013" name="Nat. Genet.">
        <title>The genome of the hydatid tapeworm Echinococcus granulosus.</title>
        <authorList>
            <person name="Zheng H."/>
            <person name="Zhang W."/>
            <person name="Zhang L."/>
            <person name="Zhang Z."/>
            <person name="Li J."/>
            <person name="Lu G."/>
            <person name="Zhu Y."/>
            <person name="Wang Y."/>
            <person name="Huang Y."/>
            <person name="Liu J."/>
            <person name="Kang H."/>
            <person name="Chen J."/>
            <person name="Wang L."/>
            <person name="Chen A."/>
            <person name="Yu S."/>
            <person name="Gao Z."/>
            <person name="Jin L."/>
            <person name="Gu W."/>
            <person name="Wang Z."/>
            <person name="Zhao L."/>
            <person name="Shi B."/>
            <person name="Wen H."/>
            <person name="Lin R."/>
            <person name="Jones M.K."/>
            <person name="Brejova B."/>
            <person name="Vinar T."/>
            <person name="Zhao G."/>
            <person name="McManus D.P."/>
            <person name="Chen Z."/>
            <person name="Zhou Y."/>
            <person name="Wang S."/>
        </authorList>
    </citation>
    <scope>NUCLEOTIDE SEQUENCE [LARGE SCALE GENOMIC DNA]</scope>
</reference>
<dbReference type="EMBL" id="APAU02000091">
    <property type="protein sequence ID" value="EUB57211.1"/>
    <property type="molecule type" value="Genomic_DNA"/>
</dbReference>
<dbReference type="CTD" id="36343675"/>
<proteinExistence type="predicted"/>
<accession>W6U9L6</accession>
<sequence>MNFTLISKHNTIASLEASNDKLEALEGHEEDLTACQEQAATIVVINGPNTL</sequence>
<keyword evidence="2" id="KW-1185">Reference proteome</keyword>
<comment type="caution">
    <text evidence="1">The sequence shown here is derived from an EMBL/GenBank/DDBJ whole genome shotgun (WGS) entry which is preliminary data.</text>
</comment>